<feature type="chain" id="PRO_5002661803" evidence="1">
    <location>
        <begin position="21"/>
        <end position="124"/>
    </location>
</feature>
<gene>
    <name evidence="2" type="ORF">RB2654_00900</name>
</gene>
<comment type="caution">
    <text evidence="2">The sequence shown here is derived from an EMBL/GenBank/DDBJ whole genome shotgun (WGS) entry which is preliminary data.</text>
</comment>
<sequence length="124" mass="13305">MKTILQAGLATLLLPSALTAGTSDLVRQFASCTGRFSAQMEFQWLLGDPAADRTQAERAAMISLLEAVVPPEDRRLALATRIEAKHAQNVLLTRAHFNADSADAAWATERAAVEIGSCRALILS</sequence>
<dbReference type="RefSeq" id="WP_008327778.1">
    <property type="nucleotide sequence ID" value="NZ_CH902578.1"/>
</dbReference>
<dbReference type="EMBL" id="AAMT01000010">
    <property type="protein sequence ID" value="EAQ12016.1"/>
    <property type="molecule type" value="Genomic_DNA"/>
</dbReference>
<dbReference type="AlphaFoldDB" id="A3VI17"/>
<accession>A3VI17</accession>
<keyword evidence="1" id="KW-0732">Signal</keyword>
<protein>
    <submittedName>
        <fullName evidence="2">Uncharacterized protein</fullName>
    </submittedName>
</protein>
<name>A3VI17_9RHOB</name>
<dbReference type="Proteomes" id="UP000002931">
    <property type="component" value="Unassembled WGS sequence"/>
</dbReference>
<reference evidence="2 3" key="1">
    <citation type="journal article" date="2010" name="J. Bacteriol.">
        <title>Genome sequences of Pelagibaca bermudensis HTCC2601T and Maritimibacter alkaliphilus HTCC2654T, the type strains of two marine Roseobacter genera.</title>
        <authorList>
            <person name="Thrash J.C."/>
            <person name="Cho J.C."/>
            <person name="Ferriera S."/>
            <person name="Johnson J."/>
            <person name="Vergin K.L."/>
            <person name="Giovannoni S.J."/>
        </authorList>
    </citation>
    <scope>NUCLEOTIDE SEQUENCE [LARGE SCALE GENOMIC DNA]</scope>
    <source>
        <strain evidence="2 3">HTCC2654</strain>
    </source>
</reference>
<feature type="signal peptide" evidence="1">
    <location>
        <begin position="1"/>
        <end position="20"/>
    </location>
</feature>
<proteinExistence type="predicted"/>
<evidence type="ECO:0000256" key="1">
    <source>
        <dbReference type="SAM" id="SignalP"/>
    </source>
</evidence>
<dbReference type="HOGENOM" id="CLU_161389_0_0_5"/>
<keyword evidence="3" id="KW-1185">Reference proteome</keyword>
<evidence type="ECO:0000313" key="3">
    <source>
        <dbReference type="Proteomes" id="UP000002931"/>
    </source>
</evidence>
<organism evidence="2 3">
    <name type="scientific">Maritimibacter alkaliphilus HTCC2654</name>
    <dbReference type="NCBI Taxonomy" id="314271"/>
    <lineage>
        <taxon>Bacteria</taxon>
        <taxon>Pseudomonadati</taxon>
        <taxon>Pseudomonadota</taxon>
        <taxon>Alphaproteobacteria</taxon>
        <taxon>Rhodobacterales</taxon>
        <taxon>Roseobacteraceae</taxon>
        <taxon>Maritimibacter</taxon>
    </lineage>
</organism>
<evidence type="ECO:0000313" key="2">
    <source>
        <dbReference type="EMBL" id="EAQ12016.1"/>
    </source>
</evidence>
<dbReference type="OrthoDB" id="7872837at2"/>